<protein>
    <submittedName>
        <fullName evidence="2">Uncharacterized protein</fullName>
    </submittedName>
</protein>
<sequence>MKSLLLFSWLICNVYIQTPSKESFVKALYTNPKARFYVIIPTQKNQDPYDYYLTTNNELYRYYLKNKNALSYRDFIYKLIENKISHSNLTSKDYSSFIKGNVLVMKEYQKYGLSHIKRKYLKRIGNEWRNTTSDPSVNNTVIKIMVNNYYIAYYSGYSGFYSFKEQIE</sequence>
<accession>A0A495J688</accession>
<keyword evidence="3" id="KW-1185">Reference proteome</keyword>
<dbReference type="EMBL" id="RBKU01000001">
    <property type="protein sequence ID" value="RKR84505.1"/>
    <property type="molecule type" value="Genomic_DNA"/>
</dbReference>
<dbReference type="EMBL" id="RBKU01000001">
    <property type="protein sequence ID" value="RKR84499.1"/>
    <property type="molecule type" value="Genomic_DNA"/>
</dbReference>
<reference evidence="2 3" key="1">
    <citation type="submission" date="2018-10" db="EMBL/GenBank/DDBJ databases">
        <title>Genomic Encyclopedia of Archaeal and Bacterial Type Strains, Phase II (KMG-II): from individual species to whole genera.</title>
        <authorList>
            <person name="Goeker M."/>
        </authorList>
    </citation>
    <scope>NUCLEOTIDE SEQUENCE [LARGE SCALE GENOMIC DNA]</scope>
    <source>
        <strain evidence="2 3">DSM 18602</strain>
    </source>
</reference>
<dbReference type="RefSeq" id="WP_121200165.1">
    <property type="nucleotide sequence ID" value="NZ_RBKU01000001.1"/>
</dbReference>
<evidence type="ECO:0000313" key="3">
    <source>
        <dbReference type="Proteomes" id="UP000268007"/>
    </source>
</evidence>
<dbReference type="Proteomes" id="UP000268007">
    <property type="component" value="Unassembled WGS sequence"/>
</dbReference>
<evidence type="ECO:0000313" key="1">
    <source>
        <dbReference type="EMBL" id="RKR84499.1"/>
    </source>
</evidence>
<dbReference type="AlphaFoldDB" id="A0A495J688"/>
<comment type="caution">
    <text evidence="2">The sequence shown here is derived from an EMBL/GenBank/DDBJ whole genome shotgun (WGS) entry which is preliminary data.</text>
</comment>
<organism evidence="2 3">
    <name type="scientific">Mucilaginibacter gracilis</name>
    <dbReference type="NCBI Taxonomy" id="423350"/>
    <lineage>
        <taxon>Bacteria</taxon>
        <taxon>Pseudomonadati</taxon>
        <taxon>Bacteroidota</taxon>
        <taxon>Sphingobacteriia</taxon>
        <taxon>Sphingobacteriales</taxon>
        <taxon>Sphingobacteriaceae</taxon>
        <taxon>Mucilaginibacter</taxon>
    </lineage>
</organism>
<gene>
    <name evidence="1" type="ORF">BDD43_4738</name>
    <name evidence="2" type="ORF">BDD43_4744</name>
</gene>
<name>A0A495J688_9SPHI</name>
<proteinExistence type="predicted"/>
<evidence type="ECO:0000313" key="2">
    <source>
        <dbReference type="EMBL" id="RKR84505.1"/>
    </source>
</evidence>